<evidence type="ECO:0000313" key="2">
    <source>
        <dbReference type="EMBL" id="AFU01486.1"/>
    </source>
</evidence>
<feature type="compositionally biased region" description="Basic residues" evidence="1">
    <location>
        <begin position="1"/>
        <end position="12"/>
    </location>
</feature>
<sequence length="244" mass="27449">MWRKCDRGRRRGPAPSKTIGRREQQRLPQFEPDDDERHRRQWLASLQAFADAYRAAELNGAPVLQVSHSGWRPGARIAPGTTEGRLLAYHDSGDEADFVFREGGLTLFSITTAGGHREDFTQRPFAIRWVMLAGLCGAVAPGVTRVEVRDGEGVAVPVDLVAHTFAATTDLELPYLRTMNRLRAAGARSDEILDVLFRSDRRGEEYAATRHLTIRVYGADDTPLYTGPIFTDNRFRQLRKSIRD</sequence>
<name>K0F1C3_NOCB7</name>
<reference evidence="2 3" key="1">
    <citation type="journal article" date="2012" name="J. Bacteriol.">
        <title>Complete genome sequence of Nocardia brasiliensis HUJEG-1.</title>
        <authorList>
            <person name="Vera-Cabrera L."/>
            <person name="Ortiz-Lopez R."/>
            <person name="Elizondo-Gonzalez R."/>
            <person name="Perez-Maya A.A."/>
            <person name="Ocampo-Candiani J."/>
        </authorList>
    </citation>
    <scope>NUCLEOTIDE SEQUENCE [LARGE SCALE GENOMIC DNA]</scope>
    <source>
        <strain evidence="3">ATCC 700358</strain>
    </source>
</reference>
<dbReference type="Proteomes" id="UP000006304">
    <property type="component" value="Chromosome"/>
</dbReference>
<dbReference type="KEGG" id="nbr:O3I_017625"/>
<evidence type="ECO:0000313" key="3">
    <source>
        <dbReference type="Proteomes" id="UP000006304"/>
    </source>
</evidence>
<keyword evidence="3" id="KW-1185">Reference proteome</keyword>
<dbReference type="RefSeq" id="WP_014984341.1">
    <property type="nucleotide sequence ID" value="NC_018681.1"/>
</dbReference>
<dbReference type="EMBL" id="CP003876">
    <property type="protein sequence ID" value="AFU01486.1"/>
    <property type="molecule type" value="Genomic_DNA"/>
</dbReference>
<proteinExistence type="predicted"/>
<organism evidence="2 3">
    <name type="scientific">Nocardia brasiliensis (strain ATCC 700358 / HUJEG-1)</name>
    <dbReference type="NCBI Taxonomy" id="1133849"/>
    <lineage>
        <taxon>Bacteria</taxon>
        <taxon>Bacillati</taxon>
        <taxon>Actinomycetota</taxon>
        <taxon>Actinomycetes</taxon>
        <taxon>Mycobacteriales</taxon>
        <taxon>Nocardiaceae</taxon>
        <taxon>Nocardia</taxon>
    </lineage>
</organism>
<accession>K0F1C3</accession>
<protein>
    <submittedName>
        <fullName evidence="2">Uncharacterized protein</fullName>
    </submittedName>
</protein>
<evidence type="ECO:0000256" key="1">
    <source>
        <dbReference type="SAM" id="MobiDB-lite"/>
    </source>
</evidence>
<dbReference type="HOGENOM" id="CLU_1137110_0_0_11"/>
<dbReference type="AlphaFoldDB" id="K0F1C3"/>
<gene>
    <name evidence="2" type="ORF">O3I_017625</name>
</gene>
<dbReference type="STRING" id="1133849.O3I_017625"/>
<feature type="region of interest" description="Disordered" evidence="1">
    <location>
        <begin position="1"/>
        <end position="36"/>
    </location>
</feature>